<keyword evidence="2" id="KW-0964">Secreted</keyword>
<dbReference type="PANTHER" id="PTHR15427:SF43">
    <property type="entry name" value="COMPLEMENT COMPONENT 1, Q SUBCOMPONENT, B CHAIN PRECURSOR"/>
    <property type="match status" value="1"/>
</dbReference>
<gene>
    <name evidence="8" type="ORF">CRENBAI_003685</name>
</gene>
<evidence type="ECO:0000256" key="6">
    <source>
        <dbReference type="SAM" id="SignalP"/>
    </source>
</evidence>
<organism evidence="8 9">
    <name type="scientific">Crenichthys baileyi</name>
    <name type="common">White River springfish</name>
    <dbReference type="NCBI Taxonomy" id="28760"/>
    <lineage>
        <taxon>Eukaryota</taxon>
        <taxon>Metazoa</taxon>
        <taxon>Chordata</taxon>
        <taxon>Craniata</taxon>
        <taxon>Vertebrata</taxon>
        <taxon>Euteleostomi</taxon>
        <taxon>Actinopterygii</taxon>
        <taxon>Neopterygii</taxon>
        <taxon>Teleostei</taxon>
        <taxon>Neoteleostei</taxon>
        <taxon>Acanthomorphata</taxon>
        <taxon>Ovalentaria</taxon>
        <taxon>Atherinomorphae</taxon>
        <taxon>Cyprinodontiformes</taxon>
        <taxon>Goodeidae</taxon>
        <taxon>Crenichthys</taxon>
    </lineage>
</organism>
<dbReference type="Pfam" id="PF00386">
    <property type="entry name" value="C1q"/>
    <property type="match status" value="1"/>
</dbReference>
<feature type="compositionally biased region" description="Basic and acidic residues" evidence="5">
    <location>
        <begin position="61"/>
        <end position="70"/>
    </location>
</feature>
<evidence type="ECO:0000313" key="8">
    <source>
        <dbReference type="EMBL" id="KAK5602706.1"/>
    </source>
</evidence>
<dbReference type="SUPFAM" id="SSF49842">
    <property type="entry name" value="TNF-like"/>
    <property type="match status" value="1"/>
</dbReference>
<evidence type="ECO:0000256" key="2">
    <source>
        <dbReference type="ARBA" id="ARBA00022525"/>
    </source>
</evidence>
<feature type="signal peptide" evidence="6">
    <location>
        <begin position="1"/>
        <end position="38"/>
    </location>
</feature>
<dbReference type="Proteomes" id="UP001311232">
    <property type="component" value="Unassembled WGS sequence"/>
</dbReference>
<dbReference type="Pfam" id="PF01391">
    <property type="entry name" value="Collagen"/>
    <property type="match status" value="1"/>
</dbReference>
<reference evidence="8 9" key="1">
    <citation type="submission" date="2021-06" db="EMBL/GenBank/DDBJ databases">
        <authorList>
            <person name="Palmer J.M."/>
        </authorList>
    </citation>
    <scope>NUCLEOTIDE SEQUENCE [LARGE SCALE GENOMIC DNA]</scope>
    <source>
        <strain evidence="8 9">MEX-2019</strain>
        <tissue evidence="8">Muscle</tissue>
    </source>
</reference>
<protein>
    <recommendedName>
        <fullName evidence="7">C1q domain-containing protein</fullName>
    </recommendedName>
</protein>
<dbReference type="Gene3D" id="2.60.120.40">
    <property type="match status" value="1"/>
</dbReference>
<feature type="region of interest" description="Disordered" evidence="5">
    <location>
        <begin position="49"/>
        <end position="123"/>
    </location>
</feature>
<keyword evidence="4 6" id="KW-0732">Signal</keyword>
<dbReference type="EMBL" id="JAHHUM010002605">
    <property type="protein sequence ID" value="KAK5602706.1"/>
    <property type="molecule type" value="Genomic_DNA"/>
</dbReference>
<evidence type="ECO:0000256" key="1">
    <source>
        <dbReference type="ARBA" id="ARBA00004498"/>
    </source>
</evidence>
<comment type="caution">
    <text evidence="8">The sequence shown here is derived from an EMBL/GenBank/DDBJ whole genome shotgun (WGS) entry which is preliminary data.</text>
</comment>
<sequence length="256" mass="27381">MSYYSTTGRRTSLLQMALRWLSCSTALVLLVCILPADMQSCTGGIPGIPGIPGTHGPNGKDGLKGEKGDPGEEGQPIRGQKGVPGLPGPPGRPGMKGDVGLPGPVGYPGQKGEKGRPFNPSSEQKSFFSYRRAISNIAEYNTAVKFSRQILPELDPPFQGETLRNGTFQCTTKGVYFFSYHISAKSRVCLKLMKGSDSHMMLCDSSDGFLVTSGSAVLELDPGDQISLHPTKYNGLLVTEDSTSHTFTGFLIFPTS</sequence>
<dbReference type="InterPro" id="IPR050392">
    <property type="entry name" value="Collagen/C1q_domain"/>
</dbReference>
<name>A0AAV9R171_9TELE</name>
<dbReference type="PRINTS" id="PR00007">
    <property type="entry name" value="COMPLEMNTC1Q"/>
</dbReference>
<proteinExistence type="predicted"/>
<dbReference type="AlphaFoldDB" id="A0AAV9R171"/>
<keyword evidence="9" id="KW-1185">Reference proteome</keyword>
<dbReference type="InterPro" id="IPR008160">
    <property type="entry name" value="Collagen"/>
</dbReference>
<dbReference type="PROSITE" id="PS50871">
    <property type="entry name" value="C1Q"/>
    <property type="match status" value="1"/>
</dbReference>
<comment type="subcellular location">
    <subcellularLocation>
        <location evidence="1">Secreted</location>
        <location evidence="1">Extracellular space</location>
        <location evidence="1">Extracellular matrix</location>
    </subcellularLocation>
</comment>
<feature type="chain" id="PRO_5043530196" description="C1q domain-containing protein" evidence="6">
    <location>
        <begin position="39"/>
        <end position="256"/>
    </location>
</feature>
<dbReference type="InterPro" id="IPR008983">
    <property type="entry name" value="Tumour_necrosis_fac-like_dom"/>
</dbReference>
<evidence type="ECO:0000256" key="3">
    <source>
        <dbReference type="ARBA" id="ARBA00022530"/>
    </source>
</evidence>
<evidence type="ECO:0000313" key="9">
    <source>
        <dbReference type="Proteomes" id="UP001311232"/>
    </source>
</evidence>
<keyword evidence="3" id="KW-0272">Extracellular matrix</keyword>
<evidence type="ECO:0000259" key="7">
    <source>
        <dbReference type="PROSITE" id="PS50871"/>
    </source>
</evidence>
<evidence type="ECO:0000256" key="4">
    <source>
        <dbReference type="ARBA" id="ARBA00022729"/>
    </source>
</evidence>
<accession>A0AAV9R171</accession>
<dbReference type="SMART" id="SM00110">
    <property type="entry name" value="C1Q"/>
    <property type="match status" value="1"/>
</dbReference>
<dbReference type="InterPro" id="IPR001073">
    <property type="entry name" value="C1q_dom"/>
</dbReference>
<feature type="domain" description="C1q" evidence="7">
    <location>
        <begin position="121"/>
        <end position="256"/>
    </location>
</feature>
<evidence type="ECO:0000256" key="5">
    <source>
        <dbReference type="SAM" id="MobiDB-lite"/>
    </source>
</evidence>
<dbReference type="PANTHER" id="PTHR15427">
    <property type="entry name" value="EMILIN ELASTIN MICROFIBRIL INTERFACE-LOCATED PROTEIN ELASTIN MICROFIBRIL INTERFACER"/>
    <property type="match status" value="1"/>
</dbReference>